<sequence>MRNSASMVLALVIPAMMMAAFWLVFGNAAKSAGFDYALFLLAGAMFHAVMFAAGGSCTALAVEVENGLIDRIRAMPIPAWVAIGGRTITDLHRFVVSVLSVVVVALLCGAKPQHLGGLLIASLLSVLVDFRRFQEASMSVHIHSLSTVFVHAGRLLKQWRRRPASVFYAVTMPIFMIAVVEIMFSGPSSSSLATRSIRRRCRSSSPFPWHLRRR</sequence>
<evidence type="ECO:0000313" key="8">
    <source>
        <dbReference type="Proteomes" id="UP001243212"/>
    </source>
</evidence>
<evidence type="ECO:0000256" key="5">
    <source>
        <dbReference type="SAM" id="Phobius"/>
    </source>
</evidence>
<evidence type="ECO:0000256" key="1">
    <source>
        <dbReference type="ARBA" id="ARBA00004141"/>
    </source>
</evidence>
<keyword evidence="8" id="KW-1185">Reference proteome</keyword>
<feature type="domain" description="ABC-2 type transporter transmembrane" evidence="6">
    <location>
        <begin position="2"/>
        <end position="125"/>
    </location>
</feature>
<comment type="subcellular location">
    <subcellularLocation>
        <location evidence="1">Membrane</location>
        <topology evidence="1">Multi-pass membrane protein</topology>
    </subcellularLocation>
</comment>
<dbReference type="InterPro" id="IPR013525">
    <property type="entry name" value="ABC2_TM"/>
</dbReference>
<name>A0ABT9NHX6_9ACTO</name>
<protein>
    <recommendedName>
        <fullName evidence="6">ABC-2 type transporter transmembrane domain-containing protein</fullName>
    </recommendedName>
</protein>
<feature type="transmembrane region" description="Helical" evidence="5">
    <location>
        <begin position="164"/>
        <end position="184"/>
    </location>
</feature>
<evidence type="ECO:0000313" key="7">
    <source>
        <dbReference type="EMBL" id="MDP9806805.1"/>
    </source>
</evidence>
<keyword evidence="3 5" id="KW-1133">Transmembrane helix</keyword>
<keyword evidence="4 5" id="KW-0472">Membrane</keyword>
<dbReference type="EMBL" id="JAUSQX010000001">
    <property type="protein sequence ID" value="MDP9806805.1"/>
    <property type="molecule type" value="Genomic_DNA"/>
</dbReference>
<accession>A0ABT9NHX6</accession>
<comment type="caution">
    <text evidence="7">The sequence shown here is derived from an EMBL/GenBank/DDBJ whole genome shotgun (WGS) entry which is preliminary data.</text>
</comment>
<dbReference type="RefSeq" id="WP_307683004.1">
    <property type="nucleotide sequence ID" value="NZ_JAUSQX010000001.1"/>
</dbReference>
<evidence type="ECO:0000256" key="3">
    <source>
        <dbReference type="ARBA" id="ARBA00022989"/>
    </source>
</evidence>
<dbReference type="Pfam" id="PF01061">
    <property type="entry name" value="ABC2_membrane"/>
    <property type="match status" value="1"/>
</dbReference>
<gene>
    <name evidence="7" type="ORF">J2S70_001387</name>
</gene>
<evidence type="ECO:0000259" key="6">
    <source>
        <dbReference type="Pfam" id="PF01061"/>
    </source>
</evidence>
<organism evidence="7 8">
    <name type="scientific">Trueperella bonasi</name>
    <dbReference type="NCBI Taxonomy" id="312286"/>
    <lineage>
        <taxon>Bacteria</taxon>
        <taxon>Bacillati</taxon>
        <taxon>Actinomycetota</taxon>
        <taxon>Actinomycetes</taxon>
        <taxon>Actinomycetales</taxon>
        <taxon>Actinomycetaceae</taxon>
        <taxon>Trueperella</taxon>
    </lineage>
</organism>
<reference evidence="7 8" key="1">
    <citation type="submission" date="2023-07" db="EMBL/GenBank/DDBJ databases">
        <title>Sequencing the genomes of 1000 actinobacteria strains.</title>
        <authorList>
            <person name="Klenk H.-P."/>
        </authorList>
    </citation>
    <scope>NUCLEOTIDE SEQUENCE [LARGE SCALE GENOMIC DNA]</scope>
    <source>
        <strain evidence="7 8">DSM 17163</strain>
    </source>
</reference>
<evidence type="ECO:0000256" key="2">
    <source>
        <dbReference type="ARBA" id="ARBA00022692"/>
    </source>
</evidence>
<feature type="transmembrane region" description="Helical" evidence="5">
    <location>
        <begin position="7"/>
        <end position="25"/>
    </location>
</feature>
<feature type="transmembrane region" description="Helical" evidence="5">
    <location>
        <begin position="37"/>
        <end position="62"/>
    </location>
</feature>
<evidence type="ECO:0000256" key="4">
    <source>
        <dbReference type="ARBA" id="ARBA00023136"/>
    </source>
</evidence>
<keyword evidence="2 5" id="KW-0812">Transmembrane</keyword>
<proteinExistence type="predicted"/>
<dbReference type="Proteomes" id="UP001243212">
    <property type="component" value="Unassembled WGS sequence"/>
</dbReference>